<evidence type="ECO:0000259" key="2">
    <source>
        <dbReference type="Pfam" id="PF03478"/>
    </source>
</evidence>
<dbReference type="AlphaFoldDB" id="A0A2T7E3S7"/>
<dbReference type="PANTHER" id="PTHR33800:SF13">
    <property type="entry name" value="OS06G0113600 PROTEIN"/>
    <property type="match status" value="1"/>
</dbReference>
<organism evidence="3 4">
    <name type="scientific">Panicum hallii var. hallii</name>
    <dbReference type="NCBI Taxonomy" id="1504633"/>
    <lineage>
        <taxon>Eukaryota</taxon>
        <taxon>Viridiplantae</taxon>
        <taxon>Streptophyta</taxon>
        <taxon>Embryophyta</taxon>
        <taxon>Tracheophyta</taxon>
        <taxon>Spermatophyta</taxon>
        <taxon>Magnoliopsida</taxon>
        <taxon>Liliopsida</taxon>
        <taxon>Poales</taxon>
        <taxon>Poaceae</taxon>
        <taxon>PACMAD clade</taxon>
        <taxon>Panicoideae</taxon>
        <taxon>Panicodae</taxon>
        <taxon>Paniceae</taxon>
        <taxon>Panicinae</taxon>
        <taxon>Panicum</taxon>
        <taxon>Panicum sect. Panicum</taxon>
    </lineage>
</organism>
<sequence length="521" mass="57948">MQGFCLSFWAAHGSDVFEIRPIQLSLPTTQLTCNETETHGPTRPNNSPSLDPPGSRSASPHSIPFIGDRSAASLLSSPPTRKATMAGRRRRRRGRGHLRQERSPLAPPPEDPTPREPTTRREVAIPDRPLKKTCHASSSTSTSMSGPDVWADLLDSLLLQIIALLSSFRDLLALIGTCRSWCAALSSLPPAFSFNFPPLHLQPDDYDPHPHRNYVKHSLLSNTKWQLVDPAKPTSSLRCSAPQNRRVHMRYLGCSYGYLIFSNLEQCLLVDAYSGATVKPPKLKSTGNHDIYCGFLVAPINSSNSRLLFCSRSSMFQWQVGSNSWSEHPLDVERILQVVFFKGEMFAMDLLGRLHRISIVPQLNMQEVAVMWGEDMVVGMSYKQWLVVCGDMLLLVDFTVSIDPFSGFSGTFKVFRLDLSVEPAKWVKVDNLGDNALFLSIDRRNPTFSCMSPERWGGKSNSIYVANPSADCNEPWSVVELGEVVPGTTYSSEPIMAPRPGIHHQQLQSLWVLPSLVYGVG</sequence>
<dbReference type="Pfam" id="PF03478">
    <property type="entry name" value="Beta-prop_KIB1-4"/>
    <property type="match status" value="1"/>
</dbReference>
<evidence type="ECO:0000313" key="3">
    <source>
        <dbReference type="EMBL" id="PUZ62483.1"/>
    </source>
</evidence>
<dbReference type="InterPro" id="IPR005174">
    <property type="entry name" value="KIB1-4_b-propeller"/>
</dbReference>
<accession>A0A2T7E3S7</accession>
<dbReference type="SUPFAM" id="SSF81383">
    <property type="entry name" value="F-box domain"/>
    <property type="match status" value="1"/>
</dbReference>
<dbReference type="Proteomes" id="UP000244336">
    <property type="component" value="Chromosome 4"/>
</dbReference>
<evidence type="ECO:0000313" key="4">
    <source>
        <dbReference type="Proteomes" id="UP000244336"/>
    </source>
</evidence>
<reference evidence="3 4" key="1">
    <citation type="submission" date="2018-04" db="EMBL/GenBank/DDBJ databases">
        <title>WGS assembly of Panicum hallii var. hallii HAL2.</title>
        <authorList>
            <person name="Lovell J."/>
            <person name="Jenkins J."/>
            <person name="Lowry D."/>
            <person name="Mamidi S."/>
            <person name="Sreedasyam A."/>
            <person name="Weng X."/>
            <person name="Barry K."/>
            <person name="Bonette J."/>
            <person name="Campitelli B."/>
            <person name="Daum C."/>
            <person name="Gordon S."/>
            <person name="Gould B."/>
            <person name="Lipzen A."/>
            <person name="MacQueen A."/>
            <person name="Palacio-Mejia J."/>
            <person name="Plott C."/>
            <person name="Shakirov E."/>
            <person name="Shu S."/>
            <person name="Yoshinaga Y."/>
            <person name="Zane M."/>
            <person name="Rokhsar D."/>
            <person name="Grimwood J."/>
            <person name="Schmutz J."/>
            <person name="Juenger T."/>
        </authorList>
    </citation>
    <scope>NUCLEOTIDE SEQUENCE [LARGE SCALE GENOMIC DNA]</scope>
    <source>
        <strain evidence="4">cv. HAL2</strain>
    </source>
</reference>
<feature type="compositionally biased region" description="Basic and acidic residues" evidence="1">
    <location>
        <begin position="112"/>
        <end position="130"/>
    </location>
</feature>
<protein>
    <recommendedName>
        <fullName evidence="2">KIB1-4 beta-propeller domain-containing protein</fullName>
    </recommendedName>
</protein>
<keyword evidence="4" id="KW-1185">Reference proteome</keyword>
<feature type="domain" description="KIB1-4 beta-propeller" evidence="2">
    <location>
        <begin position="238"/>
        <end position="467"/>
    </location>
</feature>
<dbReference type="PANTHER" id="PTHR33800">
    <property type="entry name" value="OS06G0113600 PROTEIN"/>
    <property type="match status" value="1"/>
</dbReference>
<dbReference type="InterPro" id="IPR036047">
    <property type="entry name" value="F-box-like_dom_sf"/>
</dbReference>
<dbReference type="OrthoDB" id="616378at2759"/>
<name>A0A2T7E3S7_9POAL</name>
<proteinExistence type="predicted"/>
<dbReference type="Gramene" id="PUZ62483">
    <property type="protein sequence ID" value="PUZ62483"/>
    <property type="gene ID" value="GQ55_4G361700"/>
</dbReference>
<feature type="region of interest" description="Disordered" evidence="1">
    <location>
        <begin position="33"/>
        <end position="145"/>
    </location>
</feature>
<feature type="compositionally biased region" description="Basic residues" evidence="1">
    <location>
        <begin position="87"/>
        <end position="97"/>
    </location>
</feature>
<gene>
    <name evidence="3" type="ORF">GQ55_4G361700</name>
</gene>
<dbReference type="EMBL" id="CM009752">
    <property type="protein sequence ID" value="PUZ62483.1"/>
    <property type="molecule type" value="Genomic_DNA"/>
</dbReference>
<evidence type="ECO:0000256" key="1">
    <source>
        <dbReference type="SAM" id="MobiDB-lite"/>
    </source>
</evidence>